<keyword evidence="3" id="KW-0808">Transferase</keyword>
<feature type="transmembrane region" description="Helical" evidence="1">
    <location>
        <begin position="431"/>
        <end position="448"/>
    </location>
</feature>
<dbReference type="AlphaFoldDB" id="A0A5S9IRZ7"/>
<dbReference type="OrthoDB" id="9788659at2"/>
<dbReference type="InterPro" id="IPR000719">
    <property type="entry name" value="Prot_kinase_dom"/>
</dbReference>
<dbReference type="PANTHER" id="PTHR24348">
    <property type="entry name" value="SERINE/THREONINE-PROTEIN KINASE UNC-51-RELATED"/>
    <property type="match status" value="1"/>
</dbReference>
<dbReference type="Pfam" id="PF00069">
    <property type="entry name" value="Pkinase"/>
    <property type="match status" value="1"/>
</dbReference>
<feature type="domain" description="Protein kinase" evidence="2">
    <location>
        <begin position="155"/>
        <end position="408"/>
    </location>
</feature>
<dbReference type="Gene3D" id="1.10.510.10">
    <property type="entry name" value="Transferase(Phosphotransferase) domain 1"/>
    <property type="match status" value="1"/>
</dbReference>
<dbReference type="GO" id="GO:0004674">
    <property type="term" value="F:protein serine/threonine kinase activity"/>
    <property type="evidence" value="ECO:0007669"/>
    <property type="project" value="UniProtKB-KW"/>
</dbReference>
<keyword evidence="1" id="KW-0472">Membrane</keyword>
<dbReference type="PANTHER" id="PTHR24348:SF68">
    <property type="entry name" value="SERINE_THREONINE-PROTEIN KINASE ATG1C"/>
    <property type="match status" value="1"/>
</dbReference>
<keyword evidence="4" id="KW-1185">Reference proteome</keyword>
<evidence type="ECO:0000259" key="2">
    <source>
        <dbReference type="PROSITE" id="PS50011"/>
    </source>
</evidence>
<dbReference type="EMBL" id="AP019860">
    <property type="protein sequence ID" value="BBM86451.1"/>
    <property type="molecule type" value="Genomic_DNA"/>
</dbReference>
<organism evidence="3 4">
    <name type="scientific">Uabimicrobium amorphum</name>
    <dbReference type="NCBI Taxonomy" id="2596890"/>
    <lineage>
        <taxon>Bacteria</taxon>
        <taxon>Pseudomonadati</taxon>
        <taxon>Planctomycetota</taxon>
        <taxon>Candidatus Uabimicrobiia</taxon>
        <taxon>Candidatus Uabimicrobiales</taxon>
        <taxon>Candidatus Uabimicrobiaceae</taxon>
        <taxon>Candidatus Uabimicrobium</taxon>
    </lineage>
</organism>
<evidence type="ECO:0000313" key="4">
    <source>
        <dbReference type="Proteomes" id="UP000326354"/>
    </source>
</evidence>
<protein>
    <submittedName>
        <fullName evidence="3">Serine/threonine protein kinase</fullName>
    </submittedName>
</protein>
<dbReference type="Gene3D" id="3.30.200.20">
    <property type="entry name" value="Phosphorylase Kinase, domain 1"/>
    <property type="match status" value="1"/>
</dbReference>
<keyword evidence="1" id="KW-1133">Transmembrane helix</keyword>
<dbReference type="SUPFAM" id="SSF56112">
    <property type="entry name" value="Protein kinase-like (PK-like)"/>
    <property type="match status" value="1"/>
</dbReference>
<accession>A0A5S9IRZ7</accession>
<dbReference type="GO" id="GO:0005737">
    <property type="term" value="C:cytoplasm"/>
    <property type="evidence" value="ECO:0007669"/>
    <property type="project" value="TreeGrafter"/>
</dbReference>
<dbReference type="PROSITE" id="PS50011">
    <property type="entry name" value="PROTEIN_KINASE_DOM"/>
    <property type="match status" value="1"/>
</dbReference>
<dbReference type="InterPro" id="IPR045269">
    <property type="entry name" value="Atg1-like"/>
</dbReference>
<keyword evidence="3" id="KW-0418">Kinase</keyword>
<dbReference type="RefSeq" id="WP_151970507.1">
    <property type="nucleotide sequence ID" value="NZ_AP019860.1"/>
</dbReference>
<sequence length="565" mass="65406">MKLHKSHRLFAKIAHKLGMISEIQLHETISACKKIPCSQYLQDMIDAESWNKIRLIYLEKIIAQMLVRYDYLSEDEYEKIMAMEIQNAQKNKKIWEPIILSQGIITADMEHCFFKGFSKKGGDVPGLVDENLLAVKNGFVAAEDYDSSLLRIGDYTIETTLYEGKKYKVYKAWHEKLGKNFTIKLFNFSMSSESMIAIRSFSKEMKVIKKLRHKNIIPVHDIGVVDQQHYIAMPYIKGNSLSHELDAGKQFTTHQALAIVLRLAETIGITHRHYLVHRQLTPENIIIDESGNPYIKGFGQATLLEKVFGKDNYMSYKAPEQIISNKISAQSDVYSLGVVLYEMLTNRHPFVSPNKLWNKLQIVLFDLPWHGKEIPPPVKVICQRATAKNVKYRYADGFKMAVDVRCYLNGQPLASGLLPWHYSLTSFLRHYALYFCAFLLIGFSFLSYKSYTKSIYINKTLQIQKKLAKSIQTASRIKTNHRMIKKLHQIINEYKVLLSLGNNSPEIHRDYTKALKLFFDVALRTDIYLADYVFYLLEEQNSHTKIENLDTFRQRLQVAKSKGKK</sequence>
<dbReference type="Proteomes" id="UP000326354">
    <property type="component" value="Chromosome"/>
</dbReference>
<dbReference type="InterPro" id="IPR011009">
    <property type="entry name" value="Kinase-like_dom_sf"/>
</dbReference>
<gene>
    <name evidence="3" type="ORF">UABAM_04837</name>
</gene>
<evidence type="ECO:0000313" key="3">
    <source>
        <dbReference type="EMBL" id="BBM86451.1"/>
    </source>
</evidence>
<keyword evidence="3" id="KW-0723">Serine/threonine-protein kinase</keyword>
<dbReference type="CDD" id="cd14014">
    <property type="entry name" value="STKc_PknB_like"/>
    <property type="match status" value="1"/>
</dbReference>
<evidence type="ECO:0000256" key="1">
    <source>
        <dbReference type="SAM" id="Phobius"/>
    </source>
</evidence>
<dbReference type="GO" id="GO:0005524">
    <property type="term" value="F:ATP binding"/>
    <property type="evidence" value="ECO:0007669"/>
    <property type="project" value="InterPro"/>
</dbReference>
<proteinExistence type="predicted"/>
<dbReference type="KEGG" id="uam:UABAM_04837"/>
<name>A0A5S9IRZ7_UABAM</name>
<reference evidence="3 4" key="1">
    <citation type="submission" date="2019-08" db="EMBL/GenBank/DDBJ databases">
        <title>Complete genome sequence of Candidatus Uab amorphum.</title>
        <authorList>
            <person name="Shiratori T."/>
            <person name="Suzuki S."/>
            <person name="Kakizawa Y."/>
            <person name="Ishida K."/>
        </authorList>
    </citation>
    <scope>NUCLEOTIDE SEQUENCE [LARGE SCALE GENOMIC DNA]</scope>
    <source>
        <strain evidence="3 4">SRT547</strain>
    </source>
</reference>
<keyword evidence="1" id="KW-0812">Transmembrane</keyword>